<sequence>MPNLFDPIKIGALELPNRFVMAPLTRCRADDNRVPTDLMAEYYAQRASAGLILSEATSVDPMGVGYPNTPGIWSDEQVEGWKKITSAVHKSGGRIMLQLWHVGRISAPLYLQGEKPVAPSAIAANGHVSLVRPKQEYVIPRALETEEIASIVEAYRKGAENARKAGFDGVEIHGANGYLLDQFLQTSTNQRTDQYGGSIENRARLMLEVTDACIDVWGADRVGVHLSPRCDLHDMGDENPAETFGYLARELGKRGIAFICAREAEADDSLSPQLKDAFGGVFIANERFTHDSANAWLESRTADAVAFGVLFIANPDLPERFARQAMLNEPHPETFYVPGPVGYIDYPRL</sequence>
<protein>
    <submittedName>
        <fullName evidence="2">Alkene reductase</fullName>
    </submittedName>
</protein>
<organism evidence="2 3">
    <name type="scientific">Pseudomonas luteola</name>
    <dbReference type="NCBI Taxonomy" id="47886"/>
    <lineage>
        <taxon>Bacteria</taxon>
        <taxon>Pseudomonadati</taxon>
        <taxon>Pseudomonadota</taxon>
        <taxon>Gammaproteobacteria</taxon>
        <taxon>Pseudomonadales</taxon>
        <taxon>Pseudomonadaceae</taxon>
        <taxon>Pseudomonas</taxon>
    </lineage>
</organism>
<dbReference type="InterPro" id="IPR013785">
    <property type="entry name" value="Aldolase_TIM"/>
</dbReference>
<evidence type="ECO:0000313" key="2">
    <source>
        <dbReference type="EMBL" id="MBF8640229.1"/>
    </source>
</evidence>
<dbReference type="InterPro" id="IPR045247">
    <property type="entry name" value="Oye-like"/>
</dbReference>
<dbReference type="RefSeq" id="WP_073449427.1">
    <property type="nucleotide sequence ID" value="NZ_FQYS01000001.1"/>
</dbReference>
<comment type="caution">
    <text evidence="2">The sequence shown here is derived from an EMBL/GenBank/DDBJ whole genome shotgun (WGS) entry which is preliminary data.</text>
</comment>
<accession>A0ABS0FIS4</accession>
<dbReference type="Gene3D" id="3.20.20.70">
    <property type="entry name" value="Aldolase class I"/>
    <property type="match status" value="1"/>
</dbReference>
<name>A0ABS0FIS4_PSELU</name>
<dbReference type="CDD" id="cd02933">
    <property type="entry name" value="OYE_like_FMN"/>
    <property type="match status" value="1"/>
</dbReference>
<evidence type="ECO:0000259" key="1">
    <source>
        <dbReference type="Pfam" id="PF00724"/>
    </source>
</evidence>
<gene>
    <name evidence="2" type="ORF">IRZ65_06010</name>
</gene>
<dbReference type="InterPro" id="IPR001155">
    <property type="entry name" value="OxRdtase_FMN_N"/>
</dbReference>
<dbReference type="Pfam" id="PF00724">
    <property type="entry name" value="Oxidored_FMN"/>
    <property type="match status" value="1"/>
</dbReference>
<dbReference type="PANTHER" id="PTHR22893:SF98">
    <property type="entry name" value="OXIDOREDUCTASE"/>
    <property type="match status" value="1"/>
</dbReference>
<keyword evidence="3" id="KW-1185">Reference proteome</keyword>
<dbReference type="Proteomes" id="UP000626180">
    <property type="component" value="Unassembled WGS sequence"/>
</dbReference>
<proteinExistence type="predicted"/>
<feature type="domain" description="NADH:flavin oxidoreductase/NADH oxidase N-terminal" evidence="1">
    <location>
        <begin position="3"/>
        <end position="325"/>
    </location>
</feature>
<dbReference type="PANTHER" id="PTHR22893">
    <property type="entry name" value="NADH OXIDOREDUCTASE-RELATED"/>
    <property type="match status" value="1"/>
</dbReference>
<reference evidence="2 3" key="1">
    <citation type="submission" date="2020-10" db="EMBL/GenBank/DDBJ databases">
        <title>Genome sequences of Pseudomonas isolates.</title>
        <authorList>
            <person name="Wessels L."/>
            <person name="Reich F."/>
            <person name="Hammerl J."/>
        </authorList>
    </citation>
    <scope>NUCLEOTIDE SEQUENCE [LARGE SCALE GENOMIC DNA]</scope>
    <source>
        <strain evidence="2 3">20-MO00624-0</strain>
    </source>
</reference>
<dbReference type="EMBL" id="JADMCD010000002">
    <property type="protein sequence ID" value="MBF8640229.1"/>
    <property type="molecule type" value="Genomic_DNA"/>
</dbReference>
<dbReference type="SUPFAM" id="SSF51395">
    <property type="entry name" value="FMN-linked oxidoreductases"/>
    <property type="match status" value="1"/>
</dbReference>
<evidence type="ECO:0000313" key="3">
    <source>
        <dbReference type="Proteomes" id="UP000626180"/>
    </source>
</evidence>